<gene>
    <name evidence="2" type="ORF">A2755_01925</name>
</gene>
<feature type="transmembrane region" description="Helical" evidence="1">
    <location>
        <begin position="7"/>
        <end position="31"/>
    </location>
</feature>
<reference evidence="2 3" key="1">
    <citation type="journal article" date="2016" name="Nat. Commun.">
        <title>Thousands of microbial genomes shed light on interconnected biogeochemical processes in an aquifer system.</title>
        <authorList>
            <person name="Anantharaman K."/>
            <person name="Brown C.T."/>
            <person name="Hug L.A."/>
            <person name="Sharon I."/>
            <person name="Castelle C.J."/>
            <person name="Probst A.J."/>
            <person name="Thomas B.C."/>
            <person name="Singh A."/>
            <person name="Wilkins M.J."/>
            <person name="Karaoz U."/>
            <person name="Brodie E.L."/>
            <person name="Williams K.H."/>
            <person name="Hubbard S.S."/>
            <person name="Banfield J.F."/>
        </authorList>
    </citation>
    <scope>NUCLEOTIDE SEQUENCE [LARGE SCALE GENOMIC DNA]</scope>
</reference>
<evidence type="ECO:0000313" key="3">
    <source>
        <dbReference type="Proteomes" id="UP000177029"/>
    </source>
</evidence>
<comment type="caution">
    <text evidence="2">The sequence shown here is derived from an EMBL/GenBank/DDBJ whole genome shotgun (WGS) entry which is preliminary data.</text>
</comment>
<protein>
    <recommendedName>
        <fullName evidence="4">LamG-like jellyroll fold domain-containing protein</fullName>
    </recommendedName>
</protein>
<dbReference type="InterPro" id="IPR013320">
    <property type="entry name" value="ConA-like_dom_sf"/>
</dbReference>
<proteinExistence type="predicted"/>
<dbReference type="Gene3D" id="3.30.700.10">
    <property type="entry name" value="Glycoprotein, Type 4 Pilin"/>
    <property type="match status" value="1"/>
</dbReference>
<accession>A0A1F8DSI9</accession>
<dbReference type="Pfam" id="PF07963">
    <property type="entry name" value="N_methyl"/>
    <property type="match status" value="1"/>
</dbReference>
<keyword evidence="1" id="KW-1133">Transmembrane helix</keyword>
<evidence type="ECO:0000313" key="2">
    <source>
        <dbReference type="EMBL" id="OGM90939.1"/>
    </source>
</evidence>
<organism evidence="2 3">
    <name type="scientific">Candidatus Wolfebacteria bacterium RIFCSPHIGHO2_01_FULL_48_22</name>
    <dbReference type="NCBI Taxonomy" id="1802555"/>
    <lineage>
        <taxon>Bacteria</taxon>
        <taxon>Candidatus Wolfeibacteriota</taxon>
    </lineage>
</organism>
<dbReference type="Pfam" id="PF13385">
    <property type="entry name" value="Laminin_G_3"/>
    <property type="match status" value="1"/>
</dbReference>
<evidence type="ECO:0000256" key="1">
    <source>
        <dbReference type="SAM" id="Phobius"/>
    </source>
</evidence>
<dbReference type="STRING" id="1802555.A2755_01925"/>
<dbReference type="Proteomes" id="UP000177029">
    <property type="component" value="Unassembled WGS sequence"/>
</dbReference>
<dbReference type="EMBL" id="MGIP01000014">
    <property type="protein sequence ID" value="OGM90939.1"/>
    <property type="molecule type" value="Genomic_DNA"/>
</dbReference>
<dbReference type="AlphaFoldDB" id="A0A1F8DSI9"/>
<name>A0A1F8DSI9_9BACT</name>
<evidence type="ECO:0008006" key="4">
    <source>
        <dbReference type="Google" id="ProtNLM"/>
    </source>
</evidence>
<dbReference type="SUPFAM" id="SSF49899">
    <property type="entry name" value="Concanavalin A-like lectins/glucanases"/>
    <property type="match status" value="1"/>
</dbReference>
<keyword evidence="1" id="KW-0812">Transmembrane</keyword>
<keyword evidence="1" id="KW-0472">Membrane</keyword>
<sequence length="406" mass="43731">MHRDSKSFTLVELLIVIGILAILTAAVVVVLNPAELLRQARDSQRIQDLTAVEKALYLLETQDPDVFNGIANTVVYTSLLATQADCSDLGLPTLPSPYTYACATDEATMRDTDSDGWIPINFNTSFSGLATLPLDPVNSTSTGQYYTLVMGGSFELNALMESDKYRAQTASDGGDSFSIYERGNDKDLLPFNDDGLVGYWTFDEGTGTTAADSSGNGNTGTLTNGPTWQSDSNCKVRGCLSFDGSNDYVMVGAPEILNSTFNTTNSFSVIEWVNLIGSAGYYPQFNKGLYGPSPGFTIHGINGRLEGGDGSTHGFDLDNTFGANDMRGTGWKFTVVTYDGTAFRGYTNGLLASTNPWSYGIGSTDAYDLIIGSFWGSNFTGIIDDVRIYNRALSAAEIQAIYNSTR</sequence>
<dbReference type="Gene3D" id="2.60.120.200">
    <property type="match status" value="1"/>
</dbReference>
<dbReference type="InterPro" id="IPR012902">
    <property type="entry name" value="N_methyl_site"/>
</dbReference>